<protein>
    <recommendedName>
        <fullName evidence="3">BURP domain-containing protein</fullName>
    </recommendedName>
</protein>
<organism evidence="1 2">
    <name type="scientific">Bizionia hallyeonensis</name>
    <dbReference type="NCBI Taxonomy" id="1123757"/>
    <lineage>
        <taxon>Bacteria</taxon>
        <taxon>Pseudomonadati</taxon>
        <taxon>Bacteroidota</taxon>
        <taxon>Flavobacteriia</taxon>
        <taxon>Flavobacteriales</taxon>
        <taxon>Flavobacteriaceae</taxon>
        <taxon>Bizionia</taxon>
    </lineage>
</organism>
<reference evidence="2" key="1">
    <citation type="journal article" date="2019" name="Int. J. Syst. Evol. Microbiol.">
        <title>The Global Catalogue of Microorganisms (GCM) 10K type strain sequencing project: providing services to taxonomists for standard genome sequencing and annotation.</title>
        <authorList>
            <consortium name="The Broad Institute Genomics Platform"/>
            <consortium name="The Broad Institute Genome Sequencing Center for Infectious Disease"/>
            <person name="Wu L."/>
            <person name="Ma J."/>
        </authorList>
    </citation>
    <scope>NUCLEOTIDE SEQUENCE [LARGE SCALE GENOMIC DNA]</scope>
    <source>
        <strain evidence="2">JCM 17978</strain>
    </source>
</reference>
<dbReference type="RefSeq" id="WP_376861583.1">
    <property type="nucleotide sequence ID" value="NZ_JBHSLA010000005.1"/>
</dbReference>
<name>A0ABW0C7L6_9FLAO</name>
<evidence type="ECO:0000313" key="2">
    <source>
        <dbReference type="Proteomes" id="UP001596162"/>
    </source>
</evidence>
<evidence type="ECO:0000313" key="1">
    <source>
        <dbReference type="EMBL" id="MFC5196208.1"/>
    </source>
</evidence>
<sequence>MKVHHGVLNDNFLFNFNLINHPFPEPDHNRFFPKATEGKENVQCTFLANGRGGVLAIFSCHPFPEPDHNRFFPKATEGKENVQCTFLANGRGGVLAIFSCHPFPEPDHNRFFPMDDN</sequence>
<keyword evidence="2" id="KW-1185">Reference proteome</keyword>
<accession>A0ABW0C7L6</accession>
<dbReference type="Proteomes" id="UP001596162">
    <property type="component" value="Unassembled WGS sequence"/>
</dbReference>
<comment type="caution">
    <text evidence="1">The sequence shown here is derived from an EMBL/GenBank/DDBJ whole genome shotgun (WGS) entry which is preliminary data.</text>
</comment>
<proteinExistence type="predicted"/>
<dbReference type="EMBL" id="JBHSLA010000005">
    <property type="protein sequence ID" value="MFC5196208.1"/>
    <property type="molecule type" value="Genomic_DNA"/>
</dbReference>
<gene>
    <name evidence="1" type="ORF">ACFPH8_12775</name>
</gene>
<evidence type="ECO:0008006" key="3">
    <source>
        <dbReference type="Google" id="ProtNLM"/>
    </source>
</evidence>